<comment type="catalytic activity">
    <reaction evidence="1 7 8">
        <text>Thiol-dependent hydrolysis of ester, thioester, amide, peptide and isopeptide bonds formed by the C-terminal Gly of ubiquitin (a 76-residue protein attached to proteins as an intracellular targeting signal).</text>
        <dbReference type="EC" id="3.4.19.12"/>
    </reaction>
</comment>
<evidence type="ECO:0000256" key="2">
    <source>
        <dbReference type="ARBA" id="ARBA00009326"/>
    </source>
</evidence>
<organism evidence="10 11">
    <name type="scientific">Cichlidogyrus casuarinus</name>
    <dbReference type="NCBI Taxonomy" id="1844966"/>
    <lineage>
        <taxon>Eukaryota</taxon>
        <taxon>Metazoa</taxon>
        <taxon>Spiralia</taxon>
        <taxon>Lophotrochozoa</taxon>
        <taxon>Platyhelminthes</taxon>
        <taxon>Monogenea</taxon>
        <taxon>Monopisthocotylea</taxon>
        <taxon>Dactylogyridea</taxon>
        <taxon>Ancyrocephalidae</taxon>
        <taxon>Cichlidogyrus</taxon>
    </lineage>
</organism>
<sequence length="206" mass="22662">MVTLGCPKCWEVMDVYGLDDDILEFLPKPCAAGILLYPITQISESKENFLGTPIEKSENMVFFKQQVSNACGTIALLHAIGNNTDKIPLPAESLLGHIFSDKSHQCSEPIEKKLENIHTEISKEGQTAVNVEDIKTNLHFVVLCEVDGQIIEFDGRKDGPVSHGPVSGRGLLNDAATVTKKFMKRDANELNFSLMALCRSDSQEIA</sequence>
<dbReference type="SUPFAM" id="SSF54001">
    <property type="entry name" value="Cysteine proteinases"/>
    <property type="match status" value="1"/>
</dbReference>
<dbReference type="InterPro" id="IPR036959">
    <property type="entry name" value="Peptidase_C12_UCH_sf"/>
</dbReference>
<accession>A0ABD2QPR0</accession>
<dbReference type="PROSITE" id="PS52048">
    <property type="entry name" value="UCH_DOMAIN"/>
    <property type="match status" value="1"/>
</dbReference>
<evidence type="ECO:0000256" key="7">
    <source>
        <dbReference type="PROSITE-ProRule" id="PRU01393"/>
    </source>
</evidence>
<evidence type="ECO:0000259" key="9">
    <source>
        <dbReference type="PROSITE" id="PS52048"/>
    </source>
</evidence>
<evidence type="ECO:0000256" key="5">
    <source>
        <dbReference type="ARBA" id="ARBA00022801"/>
    </source>
</evidence>
<keyword evidence="4 7" id="KW-0833">Ubl conjugation pathway</keyword>
<feature type="domain" description="UCH catalytic" evidence="9">
    <location>
        <begin position="1"/>
        <end position="199"/>
    </location>
</feature>
<evidence type="ECO:0000256" key="3">
    <source>
        <dbReference type="ARBA" id="ARBA00022670"/>
    </source>
</evidence>
<comment type="caution">
    <text evidence="10">The sequence shown here is derived from an EMBL/GenBank/DDBJ whole genome shotgun (WGS) entry which is preliminary data.</text>
</comment>
<feature type="site" description="Transition state stabilizer" evidence="7">
    <location>
        <position position="65"/>
    </location>
</feature>
<feature type="active site" description="Nucleophile" evidence="7">
    <location>
        <position position="71"/>
    </location>
</feature>
<keyword evidence="3 7" id="KW-0645">Protease</keyword>
<evidence type="ECO:0000256" key="6">
    <source>
        <dbReference type="ARBA" id="ARBA00022807"/>
    </source>
</evidence>
<dbReference type="Proteomes" id="UP001626550">
    <property type="component" value="Unassembled WGS sequence"/>
</dbReference>
<dbReference type="InterPro" id="IPR038765">
    <property type="entry name" value="Papain-like_cys_pep_sf"/>
</dbReference>
<proteinExistence type="inferred from homology"/>
<dbReference type="GO" id="GO:0006511">
    <property type="term" value="P:ubiquitin-dependent protein catabolic process"/>
    <property type="evidence" value="ECO:0007669"/>
    <property type="project" value="UniProtKB-UniRule"/>
</dbReference>
<dbReference type="InterPro" id="IPR001578">
    <property type="entry name" value="Peptidase_C12_UCH"/>
</dbReference>
<protein>
    <recommendedName>
        <fullName evidence="8">Ubiquitin carboxyl-terminal hydrolase</fullName>
        <ecNumber evidence="8">3.4.19.12</ecNumber>
    </recommendedName>
</protein>
<dbReference type="PANTHER" id="PTHR10589:SF17">
    <property type="entry name" value="UBIQUITIN CARBOXYL-TERMINAL HYDROLASE"/>
    <property type="match status" value="1"/>
</dbReference>
<dbReference type="AlphaFoldDB" id="A0ABD2QPR0"/>
<dbReference type="EC" id="3.4.19.12" evidence="8"/>
<keyword evidence="11" id="KW-1185">Reference proteome</keyword>
<keyword evidence="6 7" id="KW-0788">Thiol protease</keyword>
<dbReference type="Gene3D" id="3.40.532.10">
    <property type="entry name" value="Peptidase C12, ubiquitin carboxyl-terminal hydrolase"/>
    <property type="match status" value="1"/>
</dbReference>
<feature type="site" description="Important for enzyme activity" evidence="7">
    <location>
        <position position="154"/>
    </location>
</feature>
<name>A0ABD2QPR0_9PLAT</name>
<dbReference type="GO" id="GO:0004843">
    <property type="term" value="F:cysteine-type deubiquitinase activity"/>
    <property type="evidence" value="ECO:0007669"/>
    <property type="project" value="UniProtKB-UniRule"/>
</dbReference>
<evidence type="ECO:0000313" key="11">
    <source>
        <dbReference type="Proteomes" id="UP001626550"/>
    </source>
</evidence>
<evidence type="ECO:0000256" key="8">
    <source>
        <dbReference type="RuleBase" id="RU361215"/>
    </source>
</evidence>
<evidence type="ECO:0000256" key="4">
    <source>
        <dbReference type="ARBA" id="ARBA00022786"/>
    </source>
</evidence>
<dbReference type="EMBL" id="JBJKFK010000010">
    <property type="protein sequence ID" value="KAL3321127.1"/>
    <property type="molecule type" value="Genomic_DNA"/>
</dbReference>
<dbReference type="PANTHER" id="PTHR10589">
    <property type="entry name" value="UBIQUITIN CARBOXYL-TERMINAL HYDROLASE"/>
    <property type="match status" value="1"/>
</dbReference>
<evidence type="ECO:0000256" key="1">
    <source>
        <dbReference type="ARBA" id="ARBA00000707"/>
    </source>
</evidence>
<dbReference type="PRINTS" id="PR00707">
    <property type="entry name" value="UBCTHYDRLASE"/>
</dbReference>
<comment type="similarity">
    <text evidence="2 7 8">Belongs to the peptidase C12 family.</text>
</comment>
<gene>
    <name evidence="10" type="primary">UCHL3</name>
    <name evidence="10" type="ORF">Ciccas_000202</name>
</gene>
<evidence type="ECO:0000313" key="10">
    <source>
        <dbReference type="EMBL" id="KAL3321127.1"/>
    </source>
</evidence>
<keyword evidence="5 7" id="KW-0378">Hydrolase</keyword>
<feature type="active site" description="Proton donor" evidence="7">
    <location>
        <position position="139"/>
    </location>
</feature>
<dbReference type="Pfam" id="PF01088">
    <property type="entry name" value="Peptidase_C12"/>
    <property type="match status" value="1"/>
</dbReference>
<reference evidence="10 11" key="1">
    <citation type="submission" date="2024-11" db="EMBL/GenBank/DDBJ databases">
        <title>Adaptive evolution of stress response genes in parasites aligns with host niche diversity.</title>
        <authorList>
            <person name="Hahn C."/>
            <person name="Resl P."/>
        </authorList>
    </citation>
    <scope>NUCLEOTIDE SEQUENCE [LARGE SCALE GENOMIC DNA]</scope>
    <source>
        <strain evidence="10">EGGRZ-B1_66</strain>
        <tissue evidence="10">Body</tissue>
    </source>
</reference>